<dbReference type="AlphaFoldDB" id="A0A5B0QDM4"/>
<evidence type="ECO:0000313" key="1">
    <source>
        <dbReference type="EMBL" id="KAA1111202.1"/>
    </source>
</evidence>
<comment type="caution">
    <text evidence="1">The sequence shown here is derived from an EMBL/GenBank/DDBJ whole genome shotgun (WGS) entry which is preliminary data.</text>
</comment>
<reference evidence="1 2" key="1">
    <citation type="submission" date="2019-05" db="EMBL/GenBank/DDBJ databases">
        <title>Emergence of the Ug99 lineage of the wheat stem rust pathogen through somatic hybridization.</title>
        <authorList>
            <person name="Li F."/>
            <person name="Upadhyaya N.M."/>
            <person name="Sperschneider J."/>
            <person name="Matny O."/>
            <person name="Nguyen-Phuc H."/>
            <person name="Mago R."/>
            <person name="Raley C."/>
            <person name="Miller M.E."/>
            <person name="Silverstein K.A.T."/>
            <person name="Henningsen E."/>
            <person name="Hirsch C.D."/>
            <person name="Visser B."/>
            <person name="Pretorius Z.A."/>
            <person name="Steffenson B.J."/>
            <person name="Schwessinger B."/>
            <person name="Dodds P.N."/>
            <person name="Figueroa M."/>
        </authorList>
    </citation>
    <scope>NUCLEOTIDE SEQUENCE [LARGE SCALE GENOMIC DNA]</scope>
    <source>
        <strain evidence="1 2">Ug99</strain>
    </source>
</reference>
<evidence type="ECO:0000313" key="2">
    <source>
        <dbReference type="Proteomes" id="UP000325313"/>
    </source>
</evidence>
<proteinExistence type="predicted"/>
<protein>
    <submittedName>
        <fullName evidence="1">Uncharacterized protein</fullName>
    </submittedName>
</protein>
<accession>A0A5B0QDM4</accession>
<name>A0A5B0QDM4_PUCGR</name>
<sequence length="71" mass="7880">MNVPTQPVRAVRVTLPTAFVFCHKAQISTHGKIALGTVRLWSLPFNQPGYKKCYSEDGTSLSSEEFPLKSL</sequence>
<dbReference type="EMBL" id="VDEP01000301">
    <property type="protein sequence ID" value="KAA1111202.1"/>
    <property type="molecule type" value="Genomic_DNA"/>
</dbReference>
<gene>
    <name evidence="1" type="ORF">PGTUg99_002085</name>
</gene>
<organism evidence="1 2">
    <name type="scientific">Puccinia graminis f. sp. tritici</name>
    <dbReference type="NCBI Taxonomy" id="56615"/>
    <lineage>
        <taxon>Eukaryota</taxon>
        <taxon>Fungi</taxon>
        <taxon>Dikarya</taxon>
        <taxon>Basidiomycota</taxon>
        <taxon>Pucciniomycotina</taxon>
        <taxon>Pucciniomycetes</taxon>
        <taxon>Pucciniales</taxon>
        <taxon>Pucciniaceae</taxon>
        <taxon>Puccinia</taxon>
    </lineage>
</organism>
<dbReference type="Proteomes" id="UP000325313">
    <property type="component" value="Unassembled WGS sequence"/>
</dbReference>